<reference evidence="1 2" key="1">
    <citation type="submission" date="2024-02" db="EMBL/GenBank/DDBJ databases">
        <title>The whole genome sequence of Pseudomonas benzopyrenica MLY92.</title>
        <authorList>
            <person name="Liu Y."/>
        </authorList>
    </citation>
    <scope>NUCLEOTIDE SEQUENCE [LARGE SCALE GENOMIC DNA]</scope>
    <source>
        <strain evidence="1 2">MLY92</strain>
    </source>
</reference>
<keyword evidence="2" id="KW-1185">Reference proteome</keyword>
<dbReference type="EMBL" id="CP145723">
    <property type="protein sequence ID" value="WWM65431.1"/>
    <property type="molecule type" value="Genomic_DNA"/>
</dbReference>
<name>A0ABZ2FPC3_9PSED</name>
<dbReference type="Proteomes" id="UP001372714">
    <property type="component" value="Chromosome"/>
</dbReference>
<evidence type="ECO:0000313" key="2">
    <source>
        <dbReference type="Proteomes" id="UP001372714"/>
    </source>
</evidence>
<evidence type="ECO:0000313" key="1">
    <source>
        <dbReference type="EMBL" id="WWM65431.1"/>
    </source>
</evidence>
<protein>
    <submittedName>
        <fullName evidence="1">Uncharacterized protein</fullName>
    </submittedName>
</protein>
<proteinExistence type="predicted"/>
<accession>A0ABZ2FPC3</accession>
<dbReference type="RefSeq" id="WP_338544900.1">
    <property type="nucleotide sequence ID" value="NZ_CP145723.1"/>
</dbReference>
<gene>
    <name evidence="1" type="ORF">V6W80_17130</name>
</gene>
<organism evidence="1 2">
    <name type="scientific">Pseudomonas benzopyrenica</name>
    <dbReference type="NCBI Taxonomy" id="2993566"/>
    <lineage>
        <taxon>Bacteria</taxon>
        <taxon>Pseudomonadati</taxon>
        <taxon>Pseudomonadota</taxon>
        <taxon>Gammaproteobacteria</taxon>
        <taxon>Pseudomonadales</taxon>
        <taxon>Pseudomonadaceae</taxon>
        <taxon>Pseudomonas</taxon>
    </lineage>
</organism>
<sequence length="70" mass="7672">MSLTPIAGELITGTLQATVSYELESAIASTVELLKSAEGYLADRLSRHLDALLEEQLRQVSVRPTEEIDQ</sequence>